<keyword evidence="9" id="KW-0406">Ion transport</keyword>
<evidence type="ECO:0000256" key="5">
    <source>
        <dbReference type="ARBA" id="ARBA00022692"/>
    </source>
</evidence>
<evidence type="ECO:0000256" key="4">
    <source>
        <dbReference type="ARBA" id="ARBA00022538"/>
    </source>
</evidence>
<protein>
    <recommendedName>
        <fullName evidence="17">Integral membrane protein</fullName>
    </recommendedName>
</protein>
<dbReference type="PANTHER" id="PTHR31462">
    <property type="entry name" value="ENDOSOMAL/LYSOSOMAL POTASSIUM CHANNEL TMEM175"/>
    <property type="match status" value="1"/>
</dbReference>
<feature type="transmembrane region" description="Helical" evidence="14">
    <location>
        <begin position="155"/>
        <end position="181"/>
    </location>
</feature>
<evidence type="ECO:0008006" key="17">
    <source>
        <dbReference type="Google" id="ProtNLM"/>
    </source>
</evidence>
<dbReference type="Proteomes" id="UP000664357">
    <property type="component" value="Unassembled WGS sequence"/>
</dbReference>
<evidence type="ECO:0000313" key="15">
    <source>
        <dbReference type="EMBL" id="MEO1772426.1"/>
    </source>
</evidence>
<dbReference type="Pfam" id="PF06736">
    <property type="entry name" value="TMEM175"/>
    <property type="match status" value="1"/>
</dbReference>
<evidence type="ECO:0000256" key="1">
    <source>
        <dbReference type="ARBA" id="ARBA00004141"/>
    </source>
</evidence>
<dbReference type="EMBL" id="JAFREL020000004">
    <property type="protein sequence ID" value="MEO1772426.1"/>
    <property type="molecule type" value="Genomic_DNA"/>
</dbReference>
<name>A0ABV0EUT7_9ENTE</name>
<keyword evidence="6" id="KW-0631">Potassium channel</keyword>
<feature type="region of interest" description="Disordered" evidence="13">
    <location>
        <begin position="284"/>
        <end position="303"/>
    </location>
</feature>
<dbReference type="RefSeq" id="WP_207701669.1">
    <property type="nucleotide sequence ID" value="NZ_JAFREL020000004.1"/>
</dbReference>
<comment type="subcellular location">
    <subcellularLocation>
        <location evidence="1">Membrane</location>
        <topology evidence="1">Multi-pass membrane protein</topology>
    </subcellularLocation>
</comment>
<evidence type="ECO:0000256" key="11">
    <source>
        <dbReference type="ARBA" id="ARBA00023303"/>
    </source>
</evidence>
<organism evidence="15 16">
    <name type="scientific">Candidatus Enterococcus ferrettii</name>
    <dbReference type="NCBI Taxonomy" id="2815324"/>
    <lineage>
        <taxon>Bacteria</taxon>
        <taxon>Bacillati</taxon>
        <taxon>Bacillota</taxon>
        <taxon>Bacilli</taxon>
        <taxon>Lactobacillales</taxon>
        <taxon>Enterococcaceae</taxon>
        <taxon>Enterococcus</taxon>
    </lineage>
</organism>
<dbReference type="InterPro" id="IPR010617">
    <property type="entry name" value="TMEM175-like"/>
</dbReference>
<evidence type="ECO:0000256" key="6">
    <source>
        <dbReference type="ARBA" id="ARBA00022826"/>
    </source>
</evidence>
<keyword evidence="16" id="KW-1185">Reference proteome</keyword>
<proteinExistence type="inferred from homology"/>
<comment type="caution">
    <text evidence="15">The sequence shown here is derived from an EMBL/GenBank/DDBJ whole genome shotgun (WGS) entry which is preliminary data.</text>
</comment>
<evidence type="ECO:0000256" key="8">
    <source>
        <dbReference type="ARBA" id="ARBA00022989"/>
    </source>
</evidence>
<evidence type="ECO:0000256" key="14">
    <source>
        <dbReference type="SAM" id="Phobius"/>
    </source>
</evidence>
<comment type="similarity">
    <text evidence="2">Belongs to the TMEM175 family.</text>
</comment>
<feature type="transmembrane region" description="Helical" evidence="14">
    <location>
        <begin position="74"/>
        <end position="92"/>
    </location>
</feature>
<comment type="catalytic activity">
    <reaction evidence="12">
        <text>K(+)(in) = K(+)(out)</text>
        <dbReference type="Rhea" id="RHEA:29463"/>
        <dbReference type="ChEBI" id="CHEBI:29103"/>
    </reaction>
</comment>
<evidence type="ECO:0000256" key="13">
    <source>
        <dbReference type="SAM" id="MobiDB-lite"/>
    </source>
</evidence>
<feature type="transmembrane region" description="Helical" evidence="14">
    <location>
        <begin position="38"/>
        <end position="62"/>
    </location>
</feature>
<feature type="transmembrane region" description="Helical" evidence="14">
    <location>
        <begin position="7"/>
        <end position="26"/>
    </location>
</feature>
<keyword evidence="3" id="KW-0813">Transport</keyword>
<evidence type="ECO:0000256" key="2">
    <source>
        <dbReference type="ARBA" id="ARBA00006920"/>
    </source>
</evidence>
<accession>A0ABV0EUT7</accession>
<gene>
    <name evidence="15" type="ORF">JZO67_004408</name>
</gene>
<evidence type="ECO:0000256" key="12">
    <source>
        <dbReference type="ARBA" id="ARBA00034430"/>
    </source>
</evidence>
<keyword evidence="5 14" id="KW-0812">Transmembrane</keyword>
<evidence type="ECO:0000256" key="10">
    <source>
        <dbReference type="ARBA" id="ARBA00023136"/>
    </source>
</evidence>
<feature type="transmembrane region" description="Helical" evidence="14">
    <location>
        <begin position="104"/>
        <end position="122"/>
    </location>
</feature>
<keyword evidence="10 14" id="KW-0472">Membrane</keyword>
<evidence type="ECO:0000313" key="16">
    <source>
        <dbReference type="Proteomes" id="UP000664357"/>
    </source>
</evidence>
<keyword evidence="11" id="KW-0407">Ion channel</keyword>
<dbReference type="PANTHER" id="PTHR31462:SF5">
    <property type="entry name" value="ENDOSOMAL_LYSOSOMAL PROTON CHANNEL TMEM175"/>
    <property type="match status" value="1"/>
</dbReference>
<evidence type="ECO:0000256" key="3">
    <source>
        <dbReference type="ARBA" id="ARBA00022448"/>
    </source>
</evidence>
<sequence length="303" mass="35257">MKERVVLFSDAIIAIILTIMVLELPIKYAANGALNYASLFRAIGIYFISFCFVASVWFQMAYAFNAIEKVKNKILVVYMLLLFLLSLVPSSTRLLIEDTTQETLLIYGILTLIVTFTARRMVVSLTKQAIQDSESQKRRVDELNRQDMFSLISRLVLLVIGWYLVEPVLIIYLILPILAFMQNVADREEDNFVETLTPEQRSMYFEDRGGDLRTAAKRYSQLLRESLKDGDNKNRWSALMDEWDKRVNQELSTKEQQLNQVTDAKEKAKLTFEVAQLKKQQQSIGMQRQRYQQRTARVRNQQK</sequence>
<keyword evidence="7" id="KW-0630">Potassium</keyword>
<reference evidence="15 16" key="1">
    <citation type="submission" date="2024-02" db="EMBL/GenBank/DDBJ databases">
        <title>The Genome Sequence of Enterococcus sp. DIV0159.</title>
        <authorList>
            <person name="Earl A."/>
            <person name="Manson A."/>
            <person name="Gilmore M."/>
            <person name="Sanders J."/>
            <person name="Shea T."/>
            <person name="Howe W."/>
            <person name="Livny J."/>
            <person name="Cuomo C."/>
            <person name="Neafsey D."/>
            <person name="Birren B."/>
        </authorList>
    </citation>
    <scope>NUCLEOTIDE SEQUENCE [LARGE SCALE GENOMIC DNA]</scope>
    <source>
        <strain evidence="15 16">665A</strain>
    </source>
</reference>
<keyword evidence="8 14" id="KW-1133">Transmembrane helix</keyword>
<keyword evidence="4" id="KW-0633">Potassium transport</keyword>
<evidence type="ECO:0000256" key="9">
    <source>
        <dbReference type="ARBA" id="ARBA00023065"/>
    </source>
</evidence>
<evidence type="ECO:0000256" key="7">
    <source>
        <dbReference type="ARBA" id="ARBA00022958"/>
    </source>
</evidence>
<feature type="compositionally biased region" description="Polar residues" evidence="13">
    <location>
        <begin position="284"/>
        <end position="295"/>
    </location>
</feature>